<proteinExistence type="predicted"/>
<evidence type="ECO:0000313" key="2">
    <source>
        <dbReference type="Proteomes" id="UP000005730"/>
    </source>
</evidence>
<keyword evidence="2" id="KW-1185">Reference proteome</keyword>
<dbReference type="eggNOG" id="ENOG502ZFND">
    <property type="taxonomic scope" value="Bacteria"/>
</dbReference>
<organism evidence="1 2">
    <name type="scientific">Thermanaerovibrio velox DSM 12556</name>
    <dbReference type="NCBI Taxonomy" id="926567"/>
    <lineage>
        <taxon>Bacteria</taxon>
        <taxon>Thermotogati</taxon>
        <taxon>Synergistota</taxon>
        <taxon>Synergistia</taxon>
        <taxon>Synergistales</taxon>
        <taxon>Synergistaceae</taxon>
        <taxon>Thermanaerovibrio</taxon>
    </lineage>
</organism>
<accession>H0UN38</accession>
<evidence type="ECO:0000313" key="1">
    <source>
        <dbReference type="EMBL" id="EHM09317.1"/>
    </source>
</evidence>
<dbReference type="STRING" id="926567.TheveDRAFT_0130"/>
<reference evidence="1 2" key="1">
    <citation type="submission" date="2011-10" db="EMBL/GenBank/DDBJ databases">
        <title>The Noncontiguous Finished genome of Thermanaerovibrio velox DSM 12556.</title>
        <authorList>
            <consortium name="US DOE Joint Genome Institute (JGI-PGF)"/>
            <person name="Lucas S."/>
            <person name="Copeland A."/>
            <person name="Lapidus A."/>
            <person name="Glavina del Rio T."/>
            <person name="Dalin E."/>
            <person name="Tice H."/>
            <person name="Bruce D."/>
            <person name="Goodwin L."/>
            <person name="Pitluck S."/>
            <person name="Peters L."/>
            <person name="Mikhailova N."/>
            <person name="Teshima H."/>
            <person name="Kyrpides N."/>
            <person name="Mavromatis K."/>
            <person name="Ivanova N."/>
            <person name="Markowitz V."/>
            <person name="Cheng J.-F."/>
            <person name="Hugenholtz P."/>
            <person name="Woyke T."/>
            <person name="Wu D."/>
            <person name="Spring S."/>
            <person name="Brambilla E.-M."/>
            <person name="Klenk H.-P."/>
            <person name="Eisen J.A."/>
        </authorList>
    </citation>
    <scope>NUCLEOTIDE SEQUENCE [LARGE SCALE GENOMIC DNA]</scope>
    <source>
        <strain evidence="1 2">DSM 12556</strain>
    </source>
</reference>
<name>H0UN38_9BACT</name>
<sequence>MFPPFSCIMKRIRVVTALAVGSVVVLWGSAGVALADFRGYFPAIPALPGAVNRMTFVAPEDGKYVLYSASGLGTLGARGVKGEALEITAAKGETLEVLYRYEGDVPDGVMDEAVIAEMSGTEVFRAAFQLGMRPVARRIEVPLAVKGLPRLVRVDLADQLHPSLDLKRVLKSQGGAITLTGSVEHRGKSYPLDPEGWAVLPPEAVSGDITVLSGLVSNKVGGALTPVQFHLDLREVELPGEWAFLHSLAGRFDDPSLGFALTMLPKGAVEAGEALGIRAKASEQRLFALGELLHGSDAAKAFLRGYLKGTDMAMVAVSPGADVVVSSPVGGPQGWKEVRGSGWAYVFFPRKGRVLLNLRGNGSSAVEIVKVLKEGEVRRSYPAGTWERDVEVIGDRLNVSSGS</sequence>
<dbReference type="EMBL" id="CM001377">
    <property type="protein sequence ID" value="EHM09317.1"/>
    <property type="molecule type" value="Genomic_DNA"/>
</dbReference>
<dbReference type="HOGENOM" id="CLU_698156_0_0_0"/>
<protein>
    <submittedName>
        <fullName evidence="1">Uncharacterized protein</fullName>
    </submittedName>
</protein>
<gene>
    <name evidence="1" type="ORF">TheveDRAFT_0130</name>
</gene>
<dbReference type="AlphaFoldDB" id="H0UN38"/>
<dbReference type="Proteomes" id="UP000005730">
    <property type="component" value="Chromosome"/>
</dbReference>